<dbReference type="InterPro" id="IPR014352">
    <property type="entry name" value="FERM/acyl-CoA-bd_prot_sf"/>
</dbReference>
<dbReference type="InterPro" id="IPR035984">
    <property type="entry name" value="Acyl-CoA-binding_sf"/>
</dbReference>
<reference evidence="14 15" key="3">
    <citation type="submission" date="2025-04" db="UniProtKB">
        <authorList>
            <consortium name="RefSeq"/>
        </authorList>
    </citation>
    <scope>IDENTIFICATION</scope>
    <source>
        <strain evidence="14 15">Nigerian</strain>
        <tissue evidence="14 15">Liver and blood</tissue>
    </source>
</reference>
<dbReference type="Gene3D" id="1.20.80.10">
    <property type="match status" value="1"/>
</dbReference>
<dbReference type="GeneID" id="780283"/>
<dbReference type="PROSITE" id="PS51228">
    <property type="entry name" value="ACB_2"/>
    <property type="match status" value="1"/>
</dbReference>
<feature type="region of interest" description="Disordered" evidence="9">
    <location>
        <begin position="285"/>
        <end position="306"/>
    </location>
</feature>
<evidence type="ECO:0000256" key="8">
    <source>
        <dbReference type="SAM" id="Coils"/>
    </source>
</evidence>
<dbReference type="PANTHER" id="PTHR23310">
    <property type="entry name" value="ACYL-COA-BINDING PROTEIN, ACBP"/>
    <property type="match status" value="1"/>
</dbReference>
<feature type="compositionally biased region" description="Basic and acidic residues" evidence="9">
    <location>
        <begin position="139"/>
        <end position="150"/>
    </location>
</feature>
<dbReference type="RefSeq" id="XP_012808040.2">
    <property type="nucleotide sequence ID" value="XM_012952586.3"/>
</dbReference>
<evidence type="ECO:0000313" key="12">
    <source>
        <dbReference type="Ensembl" id="ENSXETP00000059161"/>
    </source>
</evidence>
<dbReference type="OMA" id="DEVTWIY"/>
<organism evidence="12">
    <name type="scientific">Xenopus tropicalis</name>
    <name type="common">Western clawed frog</name>
    <name type="synonym">Silurana tropicalis</name>
    <dbReference type="NCBI Taxonomy" id="8364"/>
    <lineage>
        <taxon>Eukaryota</taxon>
        <taxon>Metazoa</taxon>
        <taxon>Chordata</taxon>
        <taxon>Craniata</taxon>
        <taxon>Vertebrata</taxon>
        <taxon>Euteleostomi</taxon>
        <taxon>Amphibia</taxon>
        <taxon>Batrachia</taxon>
        <taxon>Anura</taxon>
        <taxon>Pipoidea</taxon>
        <taxon>Pipidae</taxon>
        <taxon>Xenopodinae</taxon>
        <taxon>Xenopus</taxon>
        <taxon>Silurana</taxon>
    </lineage>
</organism>
<dbReference type="CTD" id="79777"/>
<dbReference type="FunFam" id="1.20.80.10:FF:000010">
    <property type="entry name" value="Acyl-CoA-binding domain-containing protein 5"/>
    <property type="match status" value="1"/>
</dbReference>
<dbReference type="Ensembl" id="ENSXETT00000060485">
    <property type="protein sequence ID" value="ENSXETP00000059161"/>
    <property type="gene ID" value="ENSXETG00000033522"/>
</dbReference>
<evidence type="ECO:0000313" key="13">
    <source>
        <dbReference type="Proteomes" id="UP000008143"/>
    </source>
</evidence>
<evidence type="ECO:0000256" key="10">
    <source>
        <dbReference type="SAM" id="Phobius"/>
    </source>
</evidence>
<dbReference type="RefSeq" id="XP_031750039.1">
    <property type="nucleotide sequence ID" value="XM_031894179.1"/>
</dbReference>
<comment type="subcellular location">
    <subcellularLocation>
        <location evidence="1">Peroxisome membrane</location>
        <topology evidence="1">Single-pass membrane protein</topology>
    </subcellularLocation>
</comment>
<dbReference type="GO" id="GO:0006631">
    <property type="term" value="P:fatty acid metabolic process"/>
    <property type="evidence" value="ECO:0000318"/>
    <property type="project" value="GO_Central"/>
</dbReference>
<dbReference type="PROSITE" id="PS00880">
    <property type="entry name" value="ACB_1"/>
    <property type="match status" value="1"/>
</dbReference>
<sequence length="389" mass="45329">MGTDQEETGYQKQFNAAVSVIQNLPKNGSYRPSYEEMLRFYSYYKQATVGPCNIARPGFWDPIGKYKWDAWNRLGRMSQEDAMCSYIQEMKLVAQKVIDTVPLEDTSPEMFEHFRPLYEVIPDMPRPPDSFFSMSFEETTFREAEEKQQEEGNEELSYSLTQNSFSGGTNVSQAGESQSISTARERRGDPVGEDSHQAQGEERRGQILGAETEDSSDSLEQLDLDKVGFMWSPSSQDFNDTVTWIYPHLFRPSSDVIPADSNLRRQKEDTLNVSDHGCERDAWQMNPSREHNLDSAKRSQSRWRKSQHQLNPQIMATVQSLQNSIQVLSDRLESMEKALKEQQMVECSRRYKPQKPWFSFPAPSRTLFFILVWPFIVNWLLHRYYRRKR</sequence>
<dbReference type="Reactome" id="R-XTR-390918">
    <property type="pathway name" value="Peroxisomal lipid metabolism"/>
</dbReference>
<dbReference type="SUPFAM" id="SSF47027">
    <property type="entry name" value="Acyl-CoA binding protein"/>
    <property type="match status" value="1"/>
</dbReference>
<evidence type="ECO:0000256" key="2">
    <source>
        <dbReference type="ARBA" id="ARBA00010310"/>
    </source>
</evidence>
<evidence type="ECO:0000256" key="7">
    <source>
        <dbReference type="ARBA" id="ARBA00025481"/>
    </source>
</evidence>
<evidence type="ECO:0000256" key="4">
    <source>
        <dbReference type="ARBA" id="ARBA00023006"/>
    </source>
</evidence>
<dbReference type="GeneTree" id="ENSGT00940000160739"/>
<comment type="similarity">
    <text evidence="2">Belongs to the ATG37 family.</text>
</comment>
<dbReference type="GO" id="GO:0005737">
    <property type="term" value="C:cytoplasm"/>
    <property type="evidence" value="ECO:0000318"/>
    <property type="project" value="GO_Central"/>
</dbReference>
<dbReference type="OrthoDB" id="71307at2759"/>
<evidence type="ECO:0000313" key="16">
    <source>
        <dbReference type="Xenbase" id="XB-GENE-6456986"/>
    </source>
</evidence>
<keyword evidence="10" id="KW-0472">Membrane</keyword>
<dbReference type="PRINTS" id="PR00689">
    <property type="entry name" value="ACOABINDINGP"/>
</dbReference>
<feature type="region of interest" description="Disordered" evidence="9">
    <location>
        <begin position="139"/>
        <end position="219"/>
    </location>
</feature>
<dbReference type="Pfam" id="PF00887">
    <property type="entry name" value="ACBP"/>
    <property type="match status" value="1"/>
</dbReference>
<dbReference type="GO" id="GO:0000062">
    <property type="term" value="F:fatty-acyl-CoA binding"/>
    <property type="evidence" value="ECO:0000318"/>
    <property type="project" value="GO_Central"/>
</dbReference>
<evidence type="ECO:0000259" key="11">
    <source>
        <dbReference type="PROSITE" id="PS51228"/>
    </source>
</evidence>
<evidence type="ECO:0000256" key="6">
    <source>
        <dbReference type="ARBA" id="ARBA00023140"/>
    </source>
</evidence>
<feature type="coiled-coil region" evidence="8">
    <location>
        <begin position="318"/>
        <end position="345"/>
    </location>
</feature>
<evidence type="ECO:0000313" key="15">
    <source>
        <dbReference type="RefSeq" id="XP_031750039.1"/>
    </source>
</evidence>
<keyword evidence="13" id="KW-1185">Reference proteome</keyword>
<dbReference type="GO" id="GO:0005778">
    <property type="term" value="C:peroxisomal membrane"/>
    <property type="evidence" value="ECO:0007669"/>
    <property type="project" value="UniProtKB-SubCell"/>
</dbReference>
<proteinExistence type="inferred from homology"/>
<keyword evidence="5" id="KW-0446">Lipid-binding</keyword>
<protein>
    <recommendedName>
        <fullName evidence="3">Acyl-CoA-binding domain-containing protein 5</fullName>
    </recommendedName>
</protein>
<dbReference type="Proteomes" id="UP000008143">
    <property type="component" value="Chromosome 10"/>
</dbReference>
<dbReference type="PANTHER" id="PTHR23310:SF53">
    <property type="entry name" value="ACYL-COA-BINDING DOMAIN-CONTAINING PROTEIN 4"/>
    <property type="match status" value="1"/>
</dbReference>
<keyword evidence="4" id="KW-0072">Autophagy</keyword>
<dbReference type="Bgee" id="ENSXETG00000033522">
    <property type="expression patterns" value="Expressed in testis and 13 other cell types or tissues"/>
</dbReference>
<dbReference type="AGR" id="Xenbase:XB-GENE-6456986"/>
<keyword evidence="8" id="KW-0175">Coiled coil</keyword>
<reference evidence="12" key="1">
    <citation type="journal article" date="2010" name="Science">
        <title>The genome of the Western clawed frog Xenopus tropicalis.</title>
        <authorList>
            <person name="Hellsten U."/>
            <person name="Harland R.M."/>
            <person name="Gilchrist M.J."/>
            <person name="Hendrix D."/>
            <person name="Jurka J."/>
            <person name="Kapitonov V."/>
            <person name="Ovcharenko I."/>
            <person name="Putnam N.H."/>
            <person name="Shu S."/>
            <person name="Taher L."/>
            <person name="Blitz I.L."/>
            <person name="Blumberg B."/>
            <person name="Dichmann D.S."/>
            <person name="Dubchak I."/>
            <person name="Amaya E."/>
            <person name="Detter J.C."/>
            <person name="Fletcher R."/>
            <person name="Gerhard D.S."/>
            <person name="Goodstein D."/>
            <person name="Graves T."/>
            <person name="Grigoriev I.V."/>
            <person name="Grimwood J."/>
            <person name="Kawashima T."/>
            <person name="Lindquist E."/>
            <person name="Lucas S.M."/>
            <person name="Mead P.E."/>
            <person name="Mitros T."/>
            <person name="Ogino H."/>
            <person name="Ohta Y."/>
            <person name="Poliakov A.V."/>
            <person name="Pollet N."/>
            <person name="Robert J."/>
            <person name="Salamov A."/>
            <person name="Sater A.K."/>
            <person name="Schmutz J."/>
            <person name="Terry A."/>
            <person name="Vize P.D."/>
            <person name="Warren W.C."/>
            <person name="Wells D."/>
            <person name="Wills A."/>
            <person name="Wilson R.K."/>
            <person name="Zimmerman L.B."/>
            <person name="Zorn A.M."/>
            <person name="Grainger R."/>
            <person name="Grammer T."/>
            <person name="Khokha M.K."/>
            <person name="Richardson P.M."/>
            <person name="Rokhsar D.S."/>
        </authorList>
    </citation>
    <scope>NUCLEOTIDE SEQUENCE [LARGE SCALE GENOMIC DNA]</scope>
    <source>
        <strain evidence="12">Nigerian</strain>
    </source>
</reference>
<dbReference type="AlphaFoldDB" id="A0A6I8PLH3"/>
<feature type="domain" description="ACB" evidence="11">
    <location>
        <begin position="10"/>
        <end position="99"/>
    </location>
</feature>
<feature type="compositionally biased region" description="Basic and acidic residues" evidence="9">
    <location>
        <begin position="183"/>
        <end position="205"/>
    </location>
</feature>
<feature type="compositionally biased region" description="Basic and acidic residues" evidence="9">
    <location>
        <begin position="285"/>
        <end position="297"/>
    </location>
</feature>
<accession>A0A6I8PLH3</accession>
<feature type="compositionally biased region" description="Polar residues" evidence="9">
    <location>
        <begin position="156"/>
        <end position="182"/>
    </location>
</feature>
<evidence type="ECO:0000313" key="14">
    <source>
        <dbReference type="RefSeq" id="XP_012808040.2"/>
    </source>
</evidence>
<dbReference type="GO" id="GO:0006914">
    <property type="term" value="P:autophagy"/>
    <property type="evidence" value="ECO:0007669"/>
    <property type="project" value="UniProtKB-KW"/>
</dbReference>
<gene>
    <name evidence="14 15 16" type="primary">acbd4</name>
</gene>
<dbReference type="Xenbase" id="XB-GENE-6456986">
    <property type="gene designation" value="acbd4"/>
</dbReference>
<evidence type="ECO:0000256" key="1">
    <source>
        <dbReference type="ARBA" id="ARBA00004549"/>
    </source>
</evidence>
<dbReference type="InterPro" id="IPR022408">
    <property type="entry name" value="Acyl-CoA-binding_prot_CS"/>
</dbReference>
<keyword evidence="6" id="KW-0576">Peroxisome</keyword>
<evidence type="ECO:0000256" key="5">
    <source>
        <dbReference type="ARBA" id="ARBA00023121"/>
    </source>
</evidence>
<keyword evidence="10" id="KW-0812">Transmembrane</keyword>
<evidence type="ECO:0000256" key="3">
    <source>
        <dbReference type="ARBA" id="ARBA00018418"/>
    </source>
</evidence>
<reference evidence="12" key="2">
    <citation type="submission" date="2020-05" db="UniProtKB">
        <authorList>
            <consortium name="Ensembl"/>
        </authorList>
    </citation>
    <scope>IDENTIFICATION</scope>
</reference>
<comment type="function">
    <text evidence="7">Acyl-CoA binding protein which acts as the peroxisome receptor for pexophagy but is dispensable for aggrephagy and nonselective autophagy. Binds medium- and long-chain acyl-CoA esters.</text>
</comment>
<evidence type="ECO:0000256" key="9">
    <source>
        <dbReference type="SAM" id="MobiDB-lite"/>
    </source>
</evidence>
<feature type="transmembrane region" description="Helical" evidence="10">
    <location>
        <begin position="357"/>
        <end position="381"/>
    </location>
</feature>
<dbReference type="InterPro" id="IPR000582">
    <property type="entry name" value="Acyl-CoA-binding_protein"/>
</dbReference>
<name>A0A6I8PLH3_XENTR</name>
<dbReference type="CDD" id="cd00435">
    <property type="entry name" value="ACBP"/>
    <property type="match status" value="1"/>
</dbReference>
<keyword evidence="10" id="KW-1133">Transmembrane helix</keyword>